<dbReference type="EMBL" id="CP058559">
    <property type="protein sequence ID" value="QNO14500.1"/>
    <property type="molecule type" value="Genomic_DNA"/>
</dbReference>
<evidence type="ECO:0000313" key="2">
    <source>
        <dbReference type="EMBL" id="QNO14500.1"/>
    </source>
</evidence>
<proteinExistence type="predicted"/>
<protein>
    <submittedName>
        <fullName evidence="2">DUF4130 domain-containing protein</fullName>
    </submittedName>
</protein>
<gene>
    <name evidence="2" type="ORF">HYG86_06775</name>
</gene>
<evidence type="ECO:0000313" key="3">
    <source>
        <dbReference type="Proteomes" id="UP000516160"/>
    </source>
</evidence>
<name>A0A7G9W738_ALKCA</name>
<sequence>MIYCYDERVNSLLKAGFLYAHTGQFPIYEGEANTSLFSTGMTHVRDVPWEDIYRLDNSYKHKKEDITKGQILHIIFYNLRHKNLNKHQIIVAAIKELTEIKPYTWLTGTTDIGLKMLRNKSDVGREIHKMVGYIRFVPSGDNFLVGTAPLEHQTADLILIRFRKRYPTYKLGLIVSDQACILNPDDTFTIEDGQKYIKLIGDDSFKDIWKQYYSSQYIKERKNIKYVQSSIPKKYWGWLDEGSIIAKEENNN</sequence>
<feature type="domain" description="DUF4130" evidence="1">
    <location>
        <begin position="86"/>
        <end position="241"/>
    </location>
</feature>
<dbReference type="InterPro" id="IPR025404">
    <property type="entry name" value="DUF4130"/>
</dbReference>
<keyword evidence="3" id="KW-1185">Reference proteome</keyword>
<organism evidence="2 3">
    <name type="scientific">Alkalicella caledoniensis</name>
    <dbReference type="NCBI Taxonomy" id="2731377"/>
    <lineage>
        <taxon>Bacteria</taxon>
        <taxon>Bacillati</taxon>
        <taxon>Bacillota</taxon>
        <taxon>Clostridia</taxon>
        <taxon>Eubacteriales</taxon>
        <taxon>Proteinivoracaceae</taxon>
        <taxon>Alkalicella</taxon>
    </lineage>
</organism>
<reference evidence="2 3" key="1">
    <citation type="submission" date="2020-07" db="EMBL/GenBank/DDBJ databases">
        <title>Alkalicella. sp. LB2 genome.</title>
        <authorList>
            <person name="Postec A."/>
            <person name="Quemeneur M."/>
        </authorList>
    </citation>
    <scope>NUCLEOTIDE SEQUENCE [LARGE SCALE GENOMIC DNA]</scope>
    <source>
        <strain evidence="2 3">LB2</strain>
    </source>
</reference>
<evidence type="ECO:0000259" key="1">
    <source>
        <dbReference type="Pfam" id="PF13566"/>
    </source>
</evidence>
<dbReference type="KEGG" id="acae:HYG86_06775"/>
<dbReference type="AlphaFoldDB" id="A0A7G9W738"/>
<dbReference type="Pfam" id="PF13566">
    <property type="entry name" value="DUF4130"/>
    <property type="match status" value="1"/>
</dbReference>
<dbReference type="Proteomes" id="UP000516160">
    <property type="component" value="Chromosome"/>
</dbReference>
<dbReference type="RefSeq" id="WP_213168241.1">
    <property type="nucleotide sequence ID" value="NZ_CP058559.1"/>
</dbReference>
<accession>A0A7G9W738</accession>